<feature type="region of interest" description="Disordered" evidence="1">
    <location>
        <begin position="1"/>
        <end position="22"/>
    </location>
</feature>
<protein>
    <submittedName>
        <fullName evidence="2">Uncharacterized protein</fullName>
    </submittedName>
</protein>
<comment type="caution">
    <text evidence="2">The sequence shown here is derived from an EMBL/GenBank/DDBJ whole genome shotgun (WGS) entry which is preliminary data.</text>
</comment>
<evidence type="ECO:0000313" key="3">
    <source>
        <dbReference type="Proteomes" id="UP001596045"/>
    </source>
</evidence>
<keyword evidence="3" id="KW-1185">Reference proteome</keyword>
<accession>A0ABW0M8M4</accession>
<evidence type="ECO:0000313" key="2">
    <source>
        <dbReference type="EMBL" id="MFC5474159.1"/>
    </source>
</evidence>
<name>A0ABW0M8M4_9BURK</name>
<sequence length="116" mass="13060">MTSSKKKPRPFPPIPDIPEHQPFSWLDKDLRTDQAAQCIAFTLDMCQGIYKGLAMLHANHLAQEHGDPDCPPPLNACDVDLMLRWMMGSTEAVLGKSETSVNYLNDLIARQRPTNR</sequence>
<dbReference type="RefSeq" id="WP_378997226.1">
    <property type="nucleotide sequence ID" value="NZ_JBHSMT010000013.1"/>
</dbReference>
<dbReference type="Proteomes" id="UP001596045">
    <property type="component" value="Unassembled WGS sequence"/>
</dbReference>
<proteinExistence type="predicted"/>
<evidence type="ECO:0000256" key="1">
    <source>
        <dbReference type="SAM" id="MobiDB-lite"/>
    </source>
</evidence>
<gene>
    <name evidence="2" type="ORF">ACFPM8_09320</name>
</gene>
<dbReference type="EMBL" id="JBHSMT010000013">
    <property type="protein sequence ID" value="MFC5474159.1"/>
    <property type="molecule type" value="Genomic_DNA"/>
</dbReference>
<reference evidence="3" key="1">
    <citation type="journal article" date="2019" name="Int. J. Syst. Evol. Microbiol.">
        <title>The Global Catalogue of Microorganisms (GCM) 10K type strain sequencing project: providing services to taxonomists for standard genome sequencing and annotation.</title>
        <authorList>
            <consortium name="The Broad Institute Genomics Platform"/>
            <consortium name="The Broad Institute Genome Sequencing Center for Infectious Disease"/>
            <person name="Wu L."/>
            <person name="Ma J."/>
        </authorList>
    </citation>
    <scope>NUCLEOTIDE SEQUENCE [LARGE SCALE GENOMIC DNA]</scope>
    <source>
        <strain evidence="3">JCM 17066</strain>
    </source>
</reference>
<organism evidence="2 3">
    <name type="scientific">Paraherbaspirillum soli</name>
    <dbReference type="NCBI Taxonomy" id="631222"/>
    <lineage>
        <taxon>Bacteria</taxon>
        <taxon>Pseudomonadati</taxon>
        <taxon>Pseudomonadota</taxon>
        <taxon>Betaproteobacteria</taxon>
        <taxon>Burkholderiales</taxon>
        <taxon>Oxalobacteraceae</taxon>
        <taxon>Paraherbaspirillum</taxon>
    </lineage>
</organism>